<evidence type="ECO:0000313" key="2">
    <source>
        <dbReference type="Proteomes" id="UP000828390"/>
    </source>
</evidence>
<evidence type="ECO:0000313" key="1">
    <source>
        <dbReference type="EMBL" id="KAH3770908.1"/>
    </source>
</evidence>
<proteinExistence type="predicted"/>
<dbReference type="Proteomes" id="UP000828390">
    <property type="component" value="Unassembled WGS sequence"/>
</dbReference>
<comment type="caution">
    <text evidence="1">The sequence shown here is derived from an EMBL/GenBank/DDBJ whole genome shotgun (WGS) entry which is preliminary data.</text>
</comment>
<dbReference type="AlphaFoldDB" id="A0A9D4E159"/>
<sequence length="114" mass="12846">MKTALSPGFHVFGYPNTISYAADRSLEKKDIIKFYEDCTENVTSKMRAKFDKIHHLIKCSAQLYLDSTTHLPSLVFKGKTASPPGGHVFRGNTTIFLLGRAIINTLTKFQEDYT</sequence>
<gene>
    <name evidence="1" type="ORF">DPMN_172206</name>
</gene>
<accession>A0A9D4E159</accession>
<dbReference type="EMBL" id="JAIWYP010000009">
    <property type="protein sequence ID" value="KAH3770908.1"/>
    <property type="molecule type" value="Genomic_DNA"/>
</dbReference>
<keyword evidence="2" id="KW-1185">Reference proteome</keyword>
<organism evidence="1 2">
    <name type="scientific">Dreissena polymorpha</name>
    <name type="common">Zebra mussel</name>
    <name type="synonym">Mytilus polymorpha</name>
    <dbReference type="NCBI Taxonomy" id="45954"/>
    <lineage>
        <taxon>Eukaryota</taxon>
        <taxon>Metazoa</taxon>
        <taxon>Spiralia</taxon>
        <taxon>Lophotrochozoa</taxon>
        <taxon>Mollusca</taxon>
        <taxon>Bivalvia</taxon>
        <taxon>Autobranchia</taxon>
        <taxon>Heteroconchia</taxon>
        <taxon>Euheterodonta</taxon>
        <taxon>Imparidentia</taxon>
        <taxon>Neoheterodontei</taxon>
        <taxon>Myida</taxon>
        <taxon>Dreissenoidea</taxon>
        <taxon>Dreissenidae</taxon>
        <taxon>Dreissena</taxon>
    </lineage>
</organism>
<reference evidence="1" key="2">
    <citation type="submission" date="2020-11" db="EMBL/GenBank/DDBJ databases">
        <authorList>
            <person name="McCartney M.A."/>
            <person name="Auch B."/>
            <person name="Kono T."/>
            <person name="Mallez S."/>
            <person name="Becker A."/>
            <person name="Gohl D.M."/>
            <person name="Silverstein K.A.T."/>
            <person name="Koren S."/>
            <person name="Bechman K.B."/>
            <person name="Herman A."/>
            <person name="Abrahante J.E."/>
            <person name="Garbe J."/>
        </authorList>
    </citation>
    <scope>NUCLEOTIDE SEQUENCE</scope>
    <source>
        <strain evidence="1">Duluth1</strain>
        <tissue evidence="1">Whole animal</tissue>
    </source>
</reference>
<name>A0A9D4E159_DREPO</name>
<reference evidence="1" key="1">
    <citation type="journal article" date="2019" name="bioRxiv">
        <title>The Genome of the Zebra Mussel, Dreissena polymorpha: A Resource for Invasive Species Research.</title>
        <authorList>
            <person name="McCartney M.A."/>
            <person name="Auch B."/>
            <person name="Kono T."/>
            <person name="Mallez S."/>
            <person name="Zhang Y."/>
            <person name="Obille A."/>
            <person name="Becker A."/>
            <person name="Abrahante J.E."/>
            <person name="Garbe J."/>
            <person name="Badalamenti J.P."/>
            <person name="Herman A."/>
            <person name="Mangelson H."/>
            <person name="Liachko I."/>
            <person name="Sullivan S."/>
            <person name="Sone E.D."/>
            <person name="Koren S."/>
            <person name="Silverstein K.A.T."/>
            <person name="Beckman K.B."/>
            <person name="Gohl D.M."/>
        </authorList>
    </citation>
    <scope>NUCLEOTIDE SEQUENCE</scope>
    <source>
        <strain evidence="1">Duluth1</strain>
        <tissue evidence="1">Whole animal</tissue>
    </source>
</reference>
<protein>
    <submittedName>
        <fullName evidence="1">Uncharacterized protein</fullName>
    </submittedName>
</protein>